<dbReference type="Proteomes" id="UP000031586">
    <property type="component" value="Unassembled WGS sequence"/>
</dbReference>
<reference evidence="1 2" key="1">
    <citation type="submission" date="2014-07" db="EMBL/GenBank/DDBJ databases">
        <title>Unique and conserved regions in Vibrio harveyi and related species in comparison with the shrimp pathogen Vibrio harveyi CAIM 1792.</title>
        <authorList>
            <person name="Espinoza-Valles I."/>
            <person name="Vora G."/>
            <person name="Leekitcharoenphon P."/>
            <person name="Ussery D."/>
            <person name="Hoj L."/>
            <person name="Gomez-Gil B."/>
        </authorList>
    </citation>
    <scope>NUCLEOTIDE SEQUENCE [LARGE SCALE GENOMIC DNA]</scope>
    <source>
        <strain evidence="2">CAIM 1854 / LMG 25443</strain>
    </source>
</reference>
<dbReference type="InterPro" id="IPR021667">
    <property type="entry name" value="HapK"/>
</dbReference>
<sequence length="109" mass="12375">MANKTLIVFFNLKPTTSEAEYLNWAKAVDLPTVNQLNSVSSFEVFKGETLFGQNQASPWQYFEVINIESESAFAEDIQTDVMQAVVEQFQQFTQDAHFVATTNIRDLNS</sequence>
<organism evidence="1 2">
    <name type="scientific">Vibrio owensii CAIM 1854 = LMG 25443</name>
    <dbReference type="NCBI Taxonomy" id="1229493"/>
    <lineage>
        <taxon>Bacteria</taxon>
        <taxon>Pseudomonadati</taxon>
        <taxon>Pseudomonadota</taxon>
        <taxon>Gammaproteobacteria</taxon>
        <taxon>Vibrionales</taxon>
        <taxon>Vibrionaceae</taxon>
        <taxon>Vibrio</taxon>
    </lineage>
</organism>
<dbReference type="InterPro" id="IPR011008">
    <property type="entry name" value="Dimeric_a/b-barrel"/>
</dbReference>
<gene>
    <name evidence="1" type="ORF">H735_04270</name>
</gene>
<accession>A0A0C1VW36</accession>
<dbReference type="AlphaFoldDB" id="A0A0C1VW36"/>
<proteinExistence type="predicted"/>
<dbReference type="EMBL" id="JPRD01000008">
    <property type="protein sequence ID" value="KIF54268.1"/>
    <property type="molecule type" value="Genomic_DNA"/>
</dbReference>
<evidence type="ECO:0000313" key="1">
    <source>
        <dbReference type="EMBL" id="KIF54268.1"/>
    </source>
</evidence>
<evidence type="ECO:0008006" key="3">
    <source>
        <dbReference type="Google" id="ProtNLM"/>
    </source>
</evidence>
<dbReference type="SUPFAM" id="SSF54909">
    <property type="entry name" value="Dimeric alpha+beta barrel"/>
    <property type="match status" value="1"/>
</dbReference>
<dbReference type="Pfam" id="PF11639">
    <property type="entry name" value="HapK"/>
    <property type="match status" value="1"/>
</dbReference>
<dbReference type="PATRIC" id="fig|1229493.5.peg.5775"/>
<comment type="caution">
    <text evidence="1">The sequence shown here is derived from an EMBL/GenBank/DDBJ whole genome shotgun (WGS) entry which is preliminary data.</text>
</comment>
<evidence type="ECO:0000313" key="2">
    <source>
        <dbReference type="Proteomes" id="UP000031586"/>
    </source>
</evidence>
<name>A0A0C1VW36_9VIBR</name>
<protein>
    <recommendedName>
        <fullName evidence="3">REDY-like protein HapK</fullName>
    </recommendedName>
</protein>
<dbReference type="RefSeq" id="WP_020197628.1">
    <property type="nucleotide sequence ID" value="NZ_BAOH01000132.1"/>
</dbReference>
<dbReference type="Gene3D" id="3.30.70.100">
    <property type="match status" value="1"/>
</dbReference>